<dbReference type="AlphaFoldDB" id="A0A917L1M4"/>
<comment type="caution">
    <text evidence="1">The sequence shown here is derived from an EMBL/GenBank/DDBJ whole genome shotgun (WGS) entry which is preliminary data.</text>
</comment>
<protein>
    <submittedName>
        <fullName evidence="1">Uncharacterized protein</fullName>
    </submittedName>
</protein>
<keyword evidence="2" id="KW-1185">Reference proteome</keyword>
<organism evidence="1 2">
    <name type="scientific">Streptomyces lacrimifluminis</name>
    <dbReference type="NCBI Taxonomy" id="1500077"/>
    <lineage>
        <taxon>Bacteria</taxon>
        <taxon>Bacillati</taxon>
        <taxon>Actinomycetota</taxon>
        <taxon>Actinomycetes</taxon>
        <taxon>Kitasatosporales</taxon>
        <taxon>Streptomycetaceae</taxon>
        <taxon>Streptomyces</taxon>
    </lineage>
</organism>
<accession>A0A917L1M4</accession>
<evidence type="ECO:0000313" key="2">
    <source>
        <dbReference type="Proteomes" id="UP000625682"/>
    </source>
</evidence>
<dbReference type="Proteomes" id="UP000625682">
    <property type="component" value="Unassembled WGS sequence"/>
</dbReference>
<name>A0A917L1M4_9ACTN</name>
<gene>
    <name evidence="1" type="ORF">GCM10012282_41420</name>
</gene>
<sequence length="62" mass="7153">MYADFLERGLDLVEAVRLDDRGDELHTWLLTFCAEGWTGEWAGEWARERTEDGTGAPWPRTP</sequence>
<reference evidence="1" key="2">
    <citation type="submission" date="2020-09" db="EMBL/GenBank/DDBJ databases">
        <authorList>
            <person name="Sun Q."/>
            <person name="Zhou Y."/>
        </authorList>
    </citation>
    <scope>NUCLEOTIDE SEQUENCE</scope>
    <source>
        <strain evidence="1">CGMCC 4.7272</strain>
    </source>
</reference>
<evidence type="ECO:0000313" key="1">
    <source>
        <dbReference type="EMBL" id="GGJ40422.1"/>
    </source>
</evidence>
<reference evidence="1" key="1">
    <citation type="journal article" date="2014" name="Int. J. Syst. Evol. Microbiol.">
        <title>Complete genome sequence of Corynebacterium casei LMG S-19264T (=DSM 44701T), isolated from a smear-ripened cheese.</title>
        <authorList>
            <consortium name="US DOE Joint Genome Institute (JGI-PGF)"/>
            <person name="Walter F."/>
            <person name="Albersmeier A."/>
            <person name="Kalinowski J."/>
            <person name="Ruckert C."/>
        </authorList>
    </citation>
    <scope>NUCLEOTIDE SEQUENCE</scope>
    <source>
        <strain evidence="1">CGMCC 4.7272</strain>
    </source>
</reference>
<dbReference type="EMBL" id="BMMU01000013">
    <property type="protein sequence ID" value="GGJ40422.1"/>
    <property type="molecule type" value="Genomic_DNA"/>
</dbReference>
<proteinExistence type="predicted"/>